<accession>A0A2M4CFP5</accession>
<proteinExistence type="predicted"/>
<name>A0A2M4CFP5_9DIPT</name>
<dbReference type="AlphaFoldDB" id="A0A2M4CFP5"/>
<protein>
    <submittedName>
        <fullName evidence="1">Putative secreted protein</fullName>
    </submittedName>
</protein>
<reference evidence="1" key="1">
    <citation type="submission" date="2018-01" db="EMBL/GenBank/DDBJ databases">
        <title>An insight into the sialome of Amazonian anophelines.</title>
        <authorList>
            <person name="Ribeiro J.M."/>
            <person name="Scarpassa V."/>
            <person name="Calvo E."/>
        </authorList>
    </citation>
    <scope>NUCLEOTIDE SEQUENCE</scope>
    <source>
        <tissue evidence="1">Salivary glands</tissue>
    </source>
</reference>
<organism evidence="1">
    <name type="scientific">Anopheles marajoara</name>
    <dbReference type="NCBI Taxonomy" id="58244"/>
    <lineage>
        <taxon>Eukaryota</taxon>
        <taxon>Metazoa</taxon>
        <taxon>Ecdysozoa</taxon>
        <taxon>Arthropoda</taxon>
        <taxon>Hexapoda</taxon>
        <taxon>Insecta</taxon>
        <taxon>Pterygota</taxon>
        <taxon>Neoptera</taxon>
        <taxon>Endopterygota</taxon>
        <taxon>Diptera</taxon>
        <taxon>Nematocera</taxon>
        <taxon>Culicoidea</taxon>
        <taxon>Culicidae</taxon>
        <taxon>Anophelinae</taxon>
        <taxon>Anopheles</taxon>
    </lineage>
</organism>
<evidence type="ECO:0000313" key="1">
    <source>
        <dbReference type="EMBL" id="MBW64144.1"/>
    </source>
</evidence>
<dbReference type="EMBL" id="GGFJ01015003">
    <property type="protein sequence ID" value="MBW64144.1"/>
    <property type="molecule type" value="Transcribed_RNA"/>
</dbReference>
<sequence>MRVIGPRPSYTLAAAFVLLHNSVPVPEVNYELDAAFLVRCLCWMFPTTTKLTAAVDHRRSSLELCR</sequence>